<feature type="compositionally biased region" description="Basic and acidic residues" evidence="5">
    <location>
        <begin position="291"/>
        <end position="301"/>
    </location>
</feature>
<dbReference type="InterPro" id="IPR050301">
    <property type="entry name" value="NTE"/>
</dbReference>
<evidence type="ECO:0000256" key="2">
    <source>
        <dbReference type="ARBA" id="ARBA00022963"/>
    </source>
</evidence>
<evidence type="ECO:0000259" key="6">
    <source>
        <dbReference type="PROSITE" id="PS51635"/>
    </source>
</evidence>
<gene>
    <name evidence="7" type="ORF">MED297_13197</name>
</gene>
<feature type="active site" description="Proton acceptor" evidence="4">
    <location>
        <position position="167"/>
    </location>
</feature>
<feature type="short sequence motif" description="GXSXG" evidence="4">
    <location>
        <begin position="46"/>
        <end position="50"/>
    </location>
</feature>
<keyword evidence="8" id="KW-1185">Reference proteome</keyword>
<keyword evidence="3 4" id="KW-0443">Lipid metabolism</keyword>
<comment type="caution">
    <text evidence="7">The sequence shown here is derived from an EMBL/GenBank/DDBJ whole genome shotgun (WGS) entry which is preliminary data.</text>
</comment>
<dbReference type="PANTHER" id="PTHR14226:SF25">
    <property type="entry name" value="PHOSPHOESTERASE"/>
    <property type="match status" value="1"/>
</dbReference>
<dbReference type="InterPro" id="IPR002641">
    <property type="entry name" value="PNPLA_dom"/>
</dbReference>
<dbReference type="Gene3D" id="3.40.1090.10">
    <property type="entry name" value="Cytosolic phospholipase A2 catalytic domain"/>
    <property type="match status" value="2"/>
</dbReference>
<dbReference type="PROSITE" id="PS51635">
    <property type="entry name" value="PNPLA"/>
    <property type="match status" value="1"/>
</dbReference>
<evidence type="ECO:0000256" key="4">
    <source>
        <dbReference type="PROSITE-ProRule" id="PRU01161"/>
    </source>
</evidence>
<keyword evidence="1 4" id="KW-0378">Hydrolase</keyword>
<accession>A4BCB5</accession>
<evidence type="ECO:0000256" key="5">
    <source>
        <dbReference type="SAM" id="MobiDB-lite"/>
    </source>
</evidence>
<dbReference type="InterPro" id="IPR045943">
    <property type="entry name" value="DUF6363"/>
</dbReference>
<dbReference type="InterPro" id="IPR037483">
    <property type="entry name" value="YjjU-like"/>
</dbReference>
<dbReference type="Pfam" id="PF19890">
    <property type="entry name" value="DUF6363"/>
    <property type="match status" value="1"/>
</dbReference>
<evidence type="ECO:0000256" key="3">
    <source>
        <dbReference type="ARBA" id="ARBA00023098"/>
    </source>
</evidence>
<dbReference type="CDD" id="cd07208">
    <property type="entry name" value="Pat_hypo_Ecoli_yjju_like"/>
    <property type="match status" value="1"/>
</dbReference>
<dbReference type="InterPro" id="IPR016035">
    <property type="entry name" value="Acyl_Trfase/lysoPLipase"/>
</dbReference>
<sequence>MSQPNTSASPTHALVVEGGAMRGIFAAGVLDHFLDENYHPFDRCIGVSAGSTNLAGYLTGQRGRSYTIITDYSCRSDFFSLRNYLKGGHYINLDWLWAIARDEYELDSAAYAAQPVPLEVVTTDVNTGLARYTVSTGDSLEADLLASCAVPMAYRHYPTIDGEPQTDGGVADSIPVIRAYESGARQITVICSRAQGYRKRPPRFPQAVRRLFRSTPVLAEAMIRRHIAYNRAVDFLENPPADCDVKVIYPPESFRVSRTTTDLGALNAGYEAGIKAGQSLVQGDLQRAHKPHEPIGNDKSIKSVSSS</sequence>
<reference evidence="7 8" key="1">
    <citation type="submission" date="2006-02" db="EMBL/GenBank/DDBJ databases">
        <authorList>
            <person name="Pinhassi J."/>
            <person name="Pedros-Alio C."/>
            <person name="Ferriera S."/>
            <person name="Johnson J."/>
            <person name="Kravitz S."/>
            <person name="Halpern A."/>
            <person name="Remington K."/>
            <person name="Beeson K."/>
            <person name="Tran B."/>
            <person name="Rogers Y.-H."/>
            <person name="Friedman R."/>
            <person name="Venter J.C."/>
        </authorList>
    </citation>
    <scope>NUCLEOTIDE SEQUENCE [LARGE SCALE GENOMIC DNA]</scope>
    <source>
        <strain evidence="7 8">MED297</strain>
    </source>
</reference>
<dbReference type="Proteomes" id="UP000005953">
    <property type="component" value="Unassembled WGS sequence"/>
</dbReference>
<dbReference type="Pfam" id="PF01734">
    <property type="entry name" value="Patatin"/>
    <property type="match status" value="1"/>
</dbReference>
<evidence type="ECO:0000313" key="7">
    <source>
        <dbReference type="EMBL" id="EAR10181.1"/>
    </source>
</evidence>
<comment type="caution">
    <text evidence="4">Lacks conserved residue(s) required for the propagation of feature annotation.</text>
</comment>
<dbReference type="PANTHER" id="PTHR14226">
    <property type="entry name" value="NEUROPATHY TARGET ESTERASE/SWISS CHEESE D.MELANOGASTER"/>
    <property type="match status" value="1"/>
</dbReference>
<organism evidence="7 8">
    <name type="scientific">Reinekea blandensis MED297</name>
    <dbReference type="NCBI Taxonomy" id="314283"/>
    <lineage>
        <taxon>Bacteria</taxon>
        <taxon>Pseudomonadati</taxon>
        <taxon>Pseudomonadota</taxon>
        <taxon>Gammaproteobacteria</taxon>
        <taxon>Oceanospirillales</taxon>
        <taxon>Saccharospirillaceae</taxon>
        <taxon>Reinekea</taxon>
    </lineage>
</organism>
<evidence type="ECO:0000313" key="8">
    <source>
        <dbReference type="Proteomes" id="UP000005953"/>
    </source>
</evidence>
<dbReference type="SUPFAM" id="SSF52151">
    <property type="entry name" value="FabD/lysophospholipase-like"/>
    <property type="match status" value="1"/>
</dbReference>
<name>A4BCB5_9GAMM</name>
<dbReference type="HOGENOM" id="CLU_048271_0_0_6"/>
<feature type="region of interest" description="Disordered" evidence="5">
    <location>
        <begin position="283"/>
        <end position="307"/>
    </location>
</feature>
<proteinExistence type="predicted"/>
<dbReference type="OrthoDB" id="9802424at2"/>
<feature type="active site" description="Nucleophile" evidence="4">
    <location>
        <position position="48"/>
    </location>
</feature>
<feature type="short sequence motif" description="DGA/G" evidence="4">
    <location>
        <begin position="167"/>
        <end position="169"/>
    </location>
</feature>
<dbReference type="EMBL" id="AAOE01000005">
    <property type="protein sequence ID" value="EAR10181.1"/>
    <property type="molecule type" value="Genomic_DNA"/>
</dbReference>
<keyword evidence="2 4" id="KW-0442">Lipid degradation</keyword>
<dbReference type="GO" id="GO:0016042">
    <property type="term" value="P:lipid catabolic process"/>
    <property type="evidence" value="ECO:0007669"/>
    <property type="project" value="UniProtKB-UniRule"/>
</dbReference>
<dbReference type="GO" id="GO:0016787">
    <property type="term" value="F:hydrolase activity"/>
    <property type="evidence" value="ECO:0007669"/>
    <property type="project" value="UniProtKB-UniRule"/>
</dbReference>
<protein>
    <recommendedName>
        <fullName evidence="6">PNPLA domain-containing protein</fullName>
    </recommendedName>
</protein>
<evidence type="ECO:0000256" key="1">
    <source>
        <dbReference type="ARBA" id="ARBA00022801"/>
    </source>
</evidence>
<dbReference type="STRING" id="314283.MED297_13197"/>
<dbReference type="AlphaFoldDB" id="A4BCB5"/>
<feature type="domain" description="PNPLA" evidence="6">
    <location>
        <begin position="14"/>
        <end position="180"/>
    </location>
</feature>
<dbReference type="RefSeq" id="WP_008042511.1">
    <property type="nucleotide sequence ID" value="NZ_CH724149.1"/>
</dbReference>